<dbReference type="EMBL" id="LGPB01000014">
    <property type="protein sequence ID" value="KRG17012.1"/>
    <property type="molecule type" value="Genomic_DNA"/>
</dbReference>
<evidence type="ECO:0000313" key="1">
    <source>
        <dbReference type="EMBL" id="KRG17012.1"/>
    </source>
</evidence>
<comment type="caution">
    <text evidence="1">The sequence shown here is derived from an EMBL/GenBank/DDBJ whole genome shotgun (WGS) entry which is preliminary data.</text>
</comment>
<reference evidence="1 2" key="1">
    <citation type="submission" date="2015-06" db="EMBL/GenBank/DDBJ databases">
        <title>Genome sequencing project of Bacillus galactosidilyticus PL133.</title>
        <authorList>
            <person name="Gaiero J."/>
            <person name="Nicol R."/>
            <person name="Habash M."/>
        </authorList>
    </citation>
    <scope>NUCLEOTIDE SEQUENCE [LARGE SCALE GENOMIC DNA]</scope>
    <source>
        <strain evidence="1 2">PL133</strain>
    </source>
</reference>
<organism evidence="1 2">
    <name type="scientific">Lederbergia galactosidilytica</name>
    <dbReference type="NCBI Taxonomy" id="217031"/>
    <lineage>
        <taxon>Bacteria</taxon>
        <taxon>Bacillati</taxon>
        <taxon>Bacillota</taxon>
        <taxon>Bacilli</taxon>
        <taxon>Bacillales</taxon>
        <taxon>Bacillaceae</taxon>
        <taxon>Lederbergia</taxon>
    </lineage>
</organism>
<gene>
    <name evidence="1" type="ORF">ACA29_01265</name>
</gene>
<name>A0A0Q9YJ05_9BACI</name>
<dbReference type="PATRIC" id="fig|217031.4.peg.449"/>
<accession>A0A0Q9YJ05</accession>
<dbReference type="Proteomes" id="UP000053881">
    <property type="component" value="Unassembled WGS sequence"/>
</dbReference>
<evidence type="ECO:0000313" key="2">
    <source>
        <dbReference type="Proteomes" id="UP000053881"/>
    </source>
</evidence>
<sequence>MLWELMADNKRIEKGRKEVSFISGDGITEIIKVRVPLRSEEARRLTLSASLDYEGKSVTNEWDFWEFPRQKLPQHPERIWTNIGAIRSVLYGARVEGMIGIEQHSFKAEEDVDLLITDQLSRDVLQNLVDGGSVWLMAQKDRQYDEVLTKYLPIFWNYIWFPQQRGTTMGMLVHEHPVLKNFPNDQYSDWHWFHLVDNTVALGMELLPKVKPIVEVIDNFNRAKHLAYAYEVQVGRGKLFVSTFNLANRETMKRPEANYLFFEILQYIQSKEFSPEVRISVGELLGIFKVRSLIEMNYE</sequence>
<proteinExistence type="predicted"/>
<dbReference type="AlphaFoldDB" id="A0A0Q9YJ05"/>
<protein>
    <submittedName>
        <fullName evidence="1">Uncharacterized protein</fullName>
    </submittedName>
</protein>